<comment type="caution">
    <text evidence="2">The sequence shown here is derived from an EMBL/GenBank/DDBJ whole genome shotgun (WGS) entry which is preliminary data.</text>
</comment>
<organism evidence="2 3">
    <name type="scientific">Gigaspora margarita</name>
    <dbReference type="NCBI Taxonomy" id="4874"/>
    <lineage>
        <taxon>Eukaryota</taxon>
        <taxon>Fungi</taxon>
        <taxon>Fungi incertae sedis</taxon>
        <taxon>Mucoromycota</taxon>
        <taxon>Glomeromycotina</taxon>
        <taxon>Glomeromycetes</taxon>
        <taxon>Diversisporales</taxon>
        <taxon>Gigasporaceae</taxon>
        <taxon>Gigaspora</taxon>
    </lineage>
</organism>
<sequence>SNEASGETQQESNKANRETQQELSRAKRLKSAMNNIKGTQNNSVKHNQTNNLHTQVEDYTEDQFSKKTENVQQDAEIYKSSSSS</sequence>
<evidence type="ECO:0000313" key="3">
    <source>
        <dbReference type="Proteomes" id="UP000789901"/>
    </source>
</evidence>
<accession>A0ABN7WFH7</accession>
<reference evidence="2 3" key="1">
    <citation type="submission" date="2021-06" db="EMBL/GenBank/DDBJ databases">
        <authorList>
            <person name="Kallberg Y."/>
            <person name="Tangrot J."/>
            <person name="Rosling A."/>
        </authorList>
    </citation>
    <scope>NUCLEOTIDE SEQUENCE [LARGE SCALE GENOMIC DNA]</scope>
    <source>
        <strain evidence="2 3">120-4 pot B 10/14</strain>
    </source>
</reference>
<feature type="non-terminal residue" evidence="2">
    <location>
        <position position="1"/>
    </location>
</feature>
<feature type="compositionally biased region" description="Polar residues" evidence="1">
    <location>
        <begin position="1"/>
        <end position="13"/>
    </location>
</feature>
<protein>
    <submittedName>
        <fullName evidence="2">27102_t:CDS:1</fullName>
    </submittedName>
</protein>
<keyword evidence="3" id="KW-1185">Reference proteome</keyword>
<feature type="compositionally biased region" description="Polar residues" evidence="1">
    <location>
        <begin position="32"/>
        <end position="54"/>
    </location>
</feature>
<gene>
    <name evidence="2" type="ORF">GMARGA_LOCUS30363</name>
</gene>
<evidence type="ECO:0000256" key="1">
    <source>
        <dbReference type="SAM" id="MobiDB-lite"/>
    </source>
</evidence>
<dbReference type="Proteomes" id="UP000789901">
    <property type="component" value="Unassembled WGS sequence"/>
</dbReference>
<evidence type="ECO:0000313" key="2">
    <source>
        <dbReference type="EMBL" id="CAG8830556.1"/>
    </source>
</evidence>
<name>A0ABN7WFH7_GIGMA</name>
<proteinExistence type="predicted"/>
<dbReference type="EMBL" id="CAJVQB010042634">
    <property type="protein sequence ID" value="CAG8830556.1"/>
    <property type="molecule type" value="Genomic_DNA"/>
</dbReference>
<feature type="region of interest" description="Disordered" evidence="1">
    <location>
        <begin position="1"/>
        <end position="84"/>
    </location>
</feature>